<accession>A0A5C0SBE7</accession>
<reference evidence="6 7" key="1">
    <citation type="submission" date="2019-07" db="EMBL/GenBank/DDBJ databases">
        <title>Complete genome of Crassaminicella thermophila SY095.</title>
        <authorList>
            <person name="Li X."/>
        </authorList>
    </citation>
    <scope>NUCLEOTIDE SEQUENCE [LARGE SCALE GENOMIC DNA]</scope>
    <source>
        <strain evidence="6 7">SY095</strain>
    </source>
</reference>
<evidence type="ECO:0000259" key="4">
    <source>
        <dbReference type="Pfam" id="PF25917"/>
    </source>
</evidence>
<evidence type="ECO:0000313" key="7">
    <source>
        <dbReference type="Proteomes" id="UP000324646"/>
    </source>
</evidence>
<feature type="coiled-coil region" evidence="2">
    <location>
        <begin position="100"/>
        <end position="165"/>
    </location>
</feature>
<dbReference type="KEGG" id="crs:FQB35_01995"/>
<feature type="signal peptide" evidence="3">
    <location>
        <begin position="1"/>
        <end position="26"/>
    </location>
</feature>
<protein>
    <submittedName>
        <fullName evidence="6">Efflux RND transporter periplasmic adaptor subunit</fullName>
    </submittedName>
</protein>
<dbReference type="Pfam" id="PF25917">
    <property type="entry name" value="BSH_RND"/>
    <property type="match status" value="1"/>
</dbReference>
<feature type="chain" id="PRO_5022723541" evidence="3">
    <location>
        <begin position="27"/>
        <end position="368"/>
    </location>
</feature>
<dbReference type="GO" id="GO:0015562">
    <property type="term" value="F:efflux transmembrane transporter activity"/>
    <property type="evidence" value="ECO:0007669"/>
    <property type="project" value="TreeGrafter"/>
</dbReference>
<dbReference type="NCBIfam" id="TIGR01730">
    <property type="entry name" value="RND_mfp"/>
    <property type="match status" value="1"/>
</dbReference>
<feature type="domain" description="CusB-like beta-barrel" evidence="5">
    <location>
        <begin position="216"/>
        <end position="285"/>
    </location>
</feature>
<keyword evidence="2" id="KW-0175">Coiled coil</keyword>
<gene>
    <name evidence="6" type="ORF">FQB35_01995</name>
</gene>
<dbReference type="AlphaFoldDB" id="A0A5C0SBE7"/>
<dbReference type="Pfam" id="PF25954">
    <property type="entry name" value="Beta-barrel_RND_2"/>
    <property type="match status" value="1"/>
</dbReference>
<dbReference type="Gene3D" id="2.40.30.170">
    <property type="match status" value="1"/>
</dbReference>
<dbReference type="Gene3D" id="1.10.287.470">
    <property type="entry name" value="Helix hairpin bin"/>
    <property type="match status" value="1"/>
</dbReference>
<dbReference type="OrthoDB" id="9810430at2"/>
<feature type="domain" description="Multidrug resistance protein MdtA-like barrel-sandwich hybrid" evidence="4">
    <location>
        <begin position="63"/>
        <end position="204"/>
    </location>
</feature>
<keyword evidence="3" id="KW-0732">Signal</keyword>
<dbReference type="Gene3D" id="2.40.420.20">
    <property type="match status" value="1"/>
</dbReference>
<evidence type="ECO:0000256" key="2">
    <source>
        <dbReference type="SAM" id="Coils"/>
    </source>
</evidence>
<dbReference type="EMBL" id="CP042243">
    <property type="protein sequence ID" value="QEK11237.1"/>
    <property type="molecule type" value="Genomic_DNA"/>
</dbReference>
<dbReference type="PANTHER" id="PTHR30469">
    <property type="entry name" value="MULTIDRUG RESISTANCE PROTEIN MDTA"/>
    <property type="match status" value="1"/>
</dbReference>
<keyword evidence="7" id="KW-1185">Reference proteome</keyword>
<proteinExistence type="inferred from homology"/>
<dbReference type="SUPFAM" id="SSF111369">
    <property type="entry name" value="HlyD-like secretion proteins"/>
    <property type="match status" value="1"/>
</dbReference>
<dbReference type="PROSITE" id="PS51257">
    <property type="entry name" value="PROKAR_LIPOPROTEIN"/>
    <property type="match status" value="1"/>
</dbReference>
<evidence type="ECO:0000313" key="6">
    <source>
        <dbReference type="EMBL" id="QEK11237.1"/>
    </source>
</evidence>
<sequence length="368" mass="41154">MKIKKMSVVCFLLMLLVLSGCDKSEAKGKKVEKKQTAVEVMKVEAKTITEDYHSVGKIYASEEVKVSSKKSGKVKKIYFDVGDVVKKGDVLYTLDNEDLVIDVELKKSQYKKALENAKMNYEDALNNFNKAKALYESGVLSKNAYDNAEKSYRQNKLNYEQAQKDLDSNSITLDASISDTIIKSPIDGVIAERNIEVGENTTASDFVIVNTDKVIVRTSVSEDIVNKISIGDTVQTNIQSNNYMGKIKTISPVGINNGNIYPVEIEIENKDGLLKPGMFAEVKFEIERRENQVVVPTKSILSSGNENYVYIVEENKPKKVIIEKKIIKDGYVQVEGELSVGDLLIVKGQEYIDEKSLIYVVNEVTLNE</sequence>
<dbReference type="Gene3D" id="2.40.50.100">
    <property type="match status" value="1"/>
</dbReference>
<name>A0A5C0SBE7_CRATE</name>
<evidence type="ECO:0000256" key="3">
    <source>
        <dbReference type="SAM" id="SignalP"/>
    </source>
</evidence>
<dbReference type="InterPro" id="IPR058792">
    <property type="entry name" value="Beta-barrel_RND_2"/>
</dbReference>
<dbReference type="GO" id="GO:1990281">
    <property type="term" value="C:efflux pump complex"/>
    <property type="evidence" value="ECO:0007669"/>
    <property type="project" value="TreeGrafter"/>
</dbReference>
<dbReference type="InterPro" id="IPR006143">
    <property type="entry name" value="RND_pump_MFP"/>
</dbReference>
<organism evidence="6 7">
    <name type="scientific">Crassaminicella thermophila</name>
    <dbReference type="NCBI Taxonomy" id="2599308"/>
    <lineage>
        <taxon>Bacteria</taxon>
        <taxon>Bacillati</taxon>
        <taxon>Bacillota</taxon>
        <taxon>Clostridia</taxon>
        <taxon>Eubacteriales</taxon>
        <taxon>Clostridiaceae</taxon>
        <taxon>Crassaminicella</taxon>
    </lineage>
</organism>
<dbReference type="PANTHER" id="PTHR30469:SF33">
    <property type="entry name" value="SLR1207 PROTEIN"/>
    <property type="match status" value="1"/>
</dbReference>
<evidence type="ECO:0000256" key="1">
    <source>
        <dbReference type="ARBA" id="ARBA00009477"/>
    </source>
</evidence>
<dbReference type="InterPro" id="IPR058625">
    <property type="entry name" value="MdtA-like_BSH"/>
</dbReference>
<evidence type="ECO:0000259" key="5">
    <source>
        <dbReference type="Pfam" id="PF25954"/>
    </source>
</evidence>
<comment type="similarity">
    <text evidence="1">Belongs to the membrane fusion protein (MFP) (TC 8.A.1) family.</text>
</comment>
<dbReference type="RefSeq" id="WP_148808310.1">
    <property type="nucleotide sequence ID" value="NZ_CP042243.1"/>
</dbReference>
<dbReference type="Proteomes" id="UP000324646">
    <property type="component" value="Chromosome"/>
</dbReference>